<evidence type="ECO:0000313" key="3">
    <source>
        <dbReference type="Proteomes" id="UP000008783"/>
    </source>
</evidence>
<feature type="compositionally biased region" description="Polar residues" evidence="1">
    <location>
        <begin position="862"/>
        <end position="892"/>
    </location>
</feature>
<dbReference type="AlphaFoldDB" id="E3K0G7"/>
<evidence type="ECO:0008006" key="4">
    <source>
        <dbReference type="Google" id="ProtNLM"/>
    </source>
</evidence>
<feature type="compositionally biased region" description="Polar residues" evidence="1">
    <location>
        <begin position="565"/>
        <end position="574"/>
    </location>
</feature>
<feature type="region of interest" description="Disordered" evidence="1">
    <location>
        <begin position="533"/>
        <end position="589"/>
    </location>
</feature>
<evidence type="ECO:0000313" key="2">
    <source>
        <dbReference type="EMBL" id="EFP77792.2"/>
    </source>
</evidence>
<protein>
    <recommendedName>
        <fullName evidence="4">AB hydrolase-1 domain-containing protein</fullName>
    </recommendedName>
</protein>
<organism evidence="2 3">
    <name type="scientific">Puccinia graminis f. sp. tritici (strain CRL 75-36-700-3 / race SCCL)</name>
    <name type="common">Black stem rust fungus</name>
    <dbReference type="NCBI Taxonomy" id="418459"/>
    <lineage>
        <taxon>Eukaryota</taxon>
        <taxon>Fungi</taxon>
        <taxon>Dikarya</taxon>
        <taxon>Basidiomycota</taxon>
        <taxon>Pucciniomycotina</taxon>
        <taxon>Pucciniomycetes</taxon>
        <taxon>Pucciniales</taxon>
        <taxon>Pucciniaceae</taxon>
        <taxon>Puccinia</taxon>
    </lineage>
</organism>
<dbReference type="Gene3D" id="3.40.50.1820">
    <property type="entry name" value="alpha/beta hydrolase"/>
    <property type="match status" value="1"/>
</dbReference>
<feature type="region of interest" description="Disordered" evidence="1">
    <location>
        <begin position="983"/>
        <end position="1074"/>
    </location>
</feature>
<gene>
    <name evidence="2" type="ORF">PGTG_03748</name>
</gene>
<dbReference type="Proteomes" id="UP000008783">
    <property type="component" value="Unassembled WGS sequence"/>
</dbReference>
<dbReference type="InterPro" id="IPR029058">
    <property type="entry name" value="AB_hydrolase_fold"/>
</dbReference>
<evidence type="ECO:0000256" key="1">
    <source>
        <dbReference type="SAM" id="MobiDB-lite"/>
    </source>
</evidence>
<feature type="compositionally biased region" description="Low complexity" evidence="1">
    <location>
        <begin position="85"/>
        <end position="109"/>
    </location>
</feature>
<feature type="region of interest" description="Disordered" evidence="1">
    <location>
        <begin position="336"/>
        <end position="402"/>
    </location>
</feature>
<feature type="region of interest" description="Disordered" evidence="1">
    <location>
        <begin position="74"/>
        <end position="113"/>
    </location>
</feature>
<keyword evidence="3" id="KW-1185">Reference proteome</keyword>
<dbReference type="PANTHER" id="PTHR43433:SF10">
    <property type="entry name" value="AB HYDROLASE-1 DOMAIN-CONTAINING PROTEIN"/>
    <property type="match status" value="1"/>
</dbReference>
<feature type="compositionally biased region" description="Polar residues" evidence="1">
    <location>
        <begin position="375"/>
        <end position="398"/>
    </location>
</feature>
<feature type="region of interest" description="Disordered" evidence="1">
    <location>
        <begin position="243"/>
        <end position="309"/>
    </location>
</feature>
<feature type="compositionally biased region" description="Low complexity" evidence="1">
    <location>
        <begin position="465"/>
        <end position="475"/>
    </location>
</feature>
<dbReference type="OrthoDB" id="2503517at2759"/>
<dbReference type="RefSeq" id="XP_003322211.2">
    <property type="nucleotide sequence ID" value="XM_003322163.2"/>
</dbReference>
<feature type="compositionally biased region" description="Basic and acidic residues" evidence="1">
    <location>
        <begin position="808"/>
        <end position="820"/>
    </location>
</feature>
<dbReference type="EMBL" id="DS178268">
    <property type="protein sequence ID" value="EFP77792.2"/>
    <property type="molecule type" value="Genomic_DNA"/>
</dbReference>
<feature type="compositionally biased region" description="Low complexity" evidence="1">
    <location>
        <begin position="360"/>
        <end position="374"/>
    </location>
</feature>
<sequence>MNKSLQMCGRIGYGHIELELGGALRQEYTPIPQPPPNLCITLSRMENNSEQQPPTTPQWTSSAHIKPLKLPAKVLQRKSKPKPPNTTETKNSPTSNNNNPTHHSSNLPNHSHHTAQPAIRNYAYPTTTTTTTTTNHSRNTLNSRTTTTTTLPSSSKVPILSRSTSYSQYQPAPSSSSSSSSSSSIQYHYLKHRPPSPTPSSSSSTTTDLFAGPRTSIHLDPLTGELLSAAHDVSAMDALIDTLKNDPSSPRLKPHPRSSTRSNPQPHPSTNPSYSIRPSNIPRARPPPSSITTTTTTTTTNTTTGTRIGKIHSLSTNDLTDHQSSNLAIDLQQPSQFNRPDLFPHSPHFNPRESTRSAQSKLSLRCLSRSSHPSQLVQSNPSSNLTSPIQVTSPSQVHLTSAPLPTPPLSAIPSINGIIEKYSKKLHYPPVPPARSPQLKIDSIDEIVEKYNPILKRSTRQDFNQQQQQQQKQQQLTTHTQSNPKHLSPVQDKHHPTGLPITRLRSVSENSDDSHSSINSLTKEALSLQTLLSKQTERSSQPTHFINSPSGSPKLRQRDPDSISKRSFSPTQRSPIKPSTMAEDRASAKSQADDQIALYLRSTRLTTLIKLQRQQSPMTVSLADVGSPTGHPVIVFLGLGCVRYLVGLYDELAEALGLRIICIDRWGLGKTTEVPDEQRGFLEWASVVEEVADQLLLDRFSILAHSAGAPYALASSLRLADRVYGSIHLLAPWVSMTAEGGINAGAYKWLKYIPNSMIKTVQAAEWKMTGWRLGKPPSLNHPPVGFDARAPVSSNHPSQLADLDEEEPRTSLEDELESHRPSHPPPPPIRRASKKSGTSSEEVEQSYRSRISLESNDRRSIVTDSSMGRSKNSTRFNGSSSSSPLATNNHSLKANLFGKIFNSQSGPSENSSHHHSLKPADPSSPFDHHKSSTLNRVSPNTTPLPLFLNSVASPIPSYGGSCEDETDEKNGFIVNHHKDNNHLPIYSNNKRTSQKMKSCYSESKCSSRKKAEDMTEEGARRTRSQTMLQQPISRQASSSSQSQPPILPMKPEDEGAGGSQQSHHQSTSEGKSRVRRSLGISLLRASYSESLRGGTSDLITILEKNSKPWGFSYAEIDKPVKIWHGDKDERLSFKGSQWFINSIDKLHVKNQSSLVIVRDATHSLMTDVNVLYQVFESIADQWSASASSLHLSPAASVPFPTPNP</sequence>
<dbReference type="STRING" id="418459.E3K0G7"/>
<dbReference type="KEGG" id="pgr:PGTG_03748"/>
<feature type="compositionally biased region" description="Polar residues" evidence="1">
    <location>
        <begin position="46"/>
        <end position="63"/>
    </location>
</feature>
<dbReference type="VEuPathDB" id="FungiDB:PGTG_03748"/>
<feature type="compositionally biased region" description="Low complexity" evidence="1">
    <location>
        <begin position="292"/>
        <end position="306"/>
    </location>
</feature>
<feature type="compositionally biased region" description="Polar residues" evidence="1">
    <location>
        <begin position="476"/>
        <end position="485"/>
    </location>
</feature>
<feature type="region of interest" description="Disordered" evidence="1">
    <location>
        <begin position="459"/>
        <end position="499"/>
    </location>
</feature>
<feature type="compositionally biased region" description="Polar residues" evidence="1">
    <location>
        <begin position="533"/>
        <end position="551"/>
    </location>
</feature>
<feature type="region of interest" description="Disordered" evidence="1">
    <location>
        <begin position="127"/>
        <end position="209"/>
    </location>
</feature>
<feature type="compositionally biased region" description="Low complexity" evidence="1">
    <location>
        <begin position="127"/>
        <end position="155"/>
    </location>
</feature>
<dbReference type="SUPFAM" id="SSF53474">
    <property type="entry name" value="alpha/beta-Hydrolases"/>
    <property type="match status" value="1"/>
</dbReference>
<reference evidence="3" key="2">
    <citation type="journal article" date="2011" name="Proc. Natl. Acad. Sci. U.S.A.">
        <title>Obligate biotrophy features unraveled by the genomic analysis of rust fungi.</title>
        <authorList>
            <person name="Duplessis S."/>
            <person name="Cuomo C.A."/>
            <person name="Lin Y.-C."/>
            <person name="Aerts A."/>
            <person name="Tisserant E."/>
            <person name="Veneault-Fourrey C."/>
            <person name="Joly D.L."/>
            <person name="Hacquard S."/>
            <person name="Amselem J."/>
            <person name="Cantarel B.L."/>
            <person name="Chiu R."/>
            <person name="Coutinho P.M."/>
            <person name="Feau N."/>
            <person name="Field M."/>
            <person name="Frey P."/>
            <person name="Gelhaye E."/>
            <person name="Goldberg J."/>
            <person name="Grabherr M.G."/>
            <person name="Kodira C.D."/>
            <person name="Kohler A."/>
            <person name="Kuees U."/>
            <person name="Lindquist E.A."/>
            <person name="Lucas S.M."/>
            <person name="Mago R."/>
            <person name="Mauceli E."/>
            <person name="Morin E."/>
            <person name="Murat C."/>
            <person name="Pangilinan J.L."/>
            <person name="Park R."/>
            <person name="Pearson M."/>
            <person name="Quesneville H."/>
            <person name="Rouhier N."/>
            <person name="Sakthikumar S."/>
            <person name="Salamov A.A."/>
            <person name="Schmutz J."/>
            <person name="Selles B."/>
            <person name="Shapiro H."/>
            <person name="Tanguay P."/>
            <person name="Tuskan G.A."/>
            <person name="Henrissat B."/>
            <person name="Van de Peer Y."/>
            <person name="Rouze P."/>
            <person name="Ellis J.G."/>
            <person name="Dodds P.N."/>
            <person name="Schein J.E."/>
            <person name="Zhong S."/>
            <person name="Hamelin R.C."/>
            <person name="Grigoriev I.V."/>
            <person name="Szabo L.J."/>
            <person name="Martin F."/>
        </authorList>
    </citation>
    <scope>NUCLEOTIDE SEQUENCE [LARGE SCALE GENOMIC DNA]</scope>
    <source>
        <strain evidence="3">CRL 75-36-700-3 / race SCCL</strain>
    </source>
</reference>
<feature type="compositionally biased region" description="Basic and acidic residues" evidence="1">
    <location>
        <begin position="1009"/>
        <end position="1020"/>
    </location>
</feature>
<proteinExistence type="predicted"/>
<dbReference type="GO" id="GO:0016787">
    <property type="term" value="F:hydrolase activity"/>
    <property type="evidence" value="ECO:0000318"/>
    <property type="project" value="GO_Central"/>
</dbReference>
<name>E3K0G7_PUCGT</name>
<feature type="compositionally biased region" description="Polar residues" evidence="1">
    <location>
        <begin position="259"/>
        <end position="278"/>
    </location>
</feature>
<accession>E3K0G7</accession>
<dbReference type="PANTHER" id="PTHR43433">
    <property type="entry name" value="HYDROLASE, ALPHA/BETA FOLD FAMILY PROTEIN"/>
    <property type="match status" value="1"/>
</dbReference>
<dbReference type="InterPro" id="IPR050471">
    <property type="entry name" value="AB_hydrolase"/>
</dbReference>
<feature type="compositionally biased region" description="Polar residues" evidence="1">
    <location>
        <begin position="901"/>
        <end position="910"/>
    </location>
</feature>
<feature type="compositionally biased region" description="Low complexity" evidence="1">
    <location>
        <begin position="163"/>
        <end position="184"/>
    </location>
</feature>
<feature type="compositionally biased region" description="Polar residues" evidence="1">
    <location>
        <begin position="932"/>
        <end position="941"/>
    </location>
</feature>
<dbReference type="eggNOG" id="ENOG502QTP8">
    <property type="taxonomic scope" value="Eukaryota"/>
</dbReference>
<dbReference type="GeneID" id="10540614"/>
<feature type="compositionally biased region" description="Polar residues" evidence="1">
    <location>
        <begin position="835"/>
        <end position="854"/>
    </location>
</feature>
<reference key="1">
    <citation type="submission" date="2007-01" db="EMBL/GenBank/DDBJ databases">
        <title>The Genome Sequence of Puccinia graminis f. sp. tritici Strain CRL 75-36-700-3.</title>
        <authorList>
            <consortium name="The Broad Institute Genome Sequencing Platform"/>
            <person name="Birren B."/>
            <person name="Lander E."/>
            <person name="Galagan J."/>
            <person name="Nusbaum C."/>
            <person name="Devon K."/>
            <person name="Cuomo C."/>
            <person name="Jaffe D."/>
            <person name="Butler J."/>
            <person name="Alvarez P."/>
            <person name="Gnerre S."/>
            <person name="Grabherr M."/>
            <person name="Mauceli E."/>
            <person name="Brockman W."/>
            <person name="Young S."/>
            <person name="LaButti K."/>
            <person name="Sykes S."/>
            <person name="DeCaprio D."/>
            <person name="Crawford M."/>
            <person name="Koehrsen M."/>
            <person name="Engels R."/>
            <person name="Montgomery P."/>
            <person name="Pearson M."/>
            <person name="Howarth C."/>
            <person name="Larson L."/>
            <person name="White J."/>
            <person name="Zeng Q."/>
            <person name="Kodira C."/>
            <person name="Yandava C."/>
            <person name="Alvarado L."/>
            <person name="O'Leary S."/>
            <person name="Szabo L."/>
            <person name="Dean R."/>
            <person name="Schein J."/>
        </authorList>
    </citation>
    <scope>NUCLEOTIDE SEQUENCE</scope>
    <source>
        <strain>CRL 75-36-700-3</strain>
    </source>
</reference>
<feature type="region of interest" description="Disordered" evidence="1">
    <location>
        <begin position="779"/>
        <end position="941"/>
    </location>
</feature>
<dbReference type="HOGENOM" id="CLU_270414_0_0_1"/>
<dbReference type="InParanoid" id="E3K0G7"/>
<feature type="region of interest" description="Disordered" evidence="1">
    <location>
        <begin position="46"/>
        <end position="65"/>
    </location>
</feature>
<feature type="compositionally biased region" description="Low complexity" evidence="1">
    <location>
        <begin position="1029"/>
        <end position="1044"/>
    </location>
</feature>